<organism evidence="1 2">
    <name type="scientific">Clostridium thermosuccinogenes</name>
    <dbReference type="NCBI Taxonomy" id="84032"/>
    <lineage>
        <taxon>Bacteria</taxon>
        <taxon>Bacillati</taxon>
        <taxon>Bacillota</taxon>
        <taxon>Clostridia</taxon>
        <taxon>Eubacteriales</taxon>
        <taxon>Clostridiaceae</taxon>
        <taxon>Clostridium</taxon>
    </lineage>
</organism>
<sequence>MDYKYLDYREDDIVVKDFSKERLLNLANEIIEKDDQVKIATLSDELTISQVVKFFEKQGRSFTKTMIQNYVRVGVLPPPIDKRYYTKNHLIMLTLIDNLKNIYSLDEIKTVLEPIRNNPDIFEDDIIDTSNVYKNYLTMRKEAFNKWKESLPHLIDKVDDLLQENSVKDNDKDKAMAFMIALTIMAETIALKDMTGSIIREYIKQG</sequence>
<dbReference type="InterPro" id="IPR014975">
    <property type="entry name" value="DUF1836"/>
</dbReference>
<dbReference type="Pfam" id="PF08876">
    <property type="entry name" value="DUF1836"/>
    <property type="match status" value="1"/>
</dbReference>
<dbReference type="EMBL" id="NIOJ01000005">
    <property type="protein sequence ID" value="PNU00926.1"/>
    <property type="molecule type" value="Genomic_DNA"/>
</dbReference>
<dbReference type="PANTHER" id="PTHR40056:SF1">
    <property type="entry name" value="DUF1836 DOMAIN-CONTAINING PROTEIN"/>
    <property type="match status" value="1"/>
</dbReference>
<protein>
    <submittedName>
        <fullName evidence="1">Uncharacterized protein</fullName>
    </submittedName>
</protein>
<comment type="caution">
    <text evidence="1">The sequence shown here is derived from an EMBL/GenBank/DDBJ whole genome shotgun (WGS) entry which is preliminary data.</text>
</comment>
<name>A0A2K2EYB8_9CLOT</name>
<dbReference type="Gene3D" id="1.10.1660.10">
    <property type="match status" value="1"/>
</dbReference>
<evidence type="ECO:0000313" key="1">
    <source>
        <dbReference type="EMBL" id="PNU00926.1"/>
    </source>
</evidence>
<dbReference type="KEGG" id="cthd:CDO33_01060"/>
<dbReference type="Proteomes" id="UP000236151">
    <property type="component" value="Unassembled WGS sequence"/>
</dbReference>
<keyword evidence="2" id="KW-1185">Reference proteome</keyword>
<dbReference type="AlphaFoldDB" id="A0A2K2EYB8"/>
<dbReference type="InterPro" id="IPR009061">
    <property type="entry name" value="DNA-bd_dom_put_sf"/>
</dbReference>
<accession>A0A2K2EYB8</accession>
<reference evidence="1 2" key="1">
    <citation type="submission" date="2017-06" db="EMBL/GenBank/DDBJ databases">
        <title>Investigating the central metabolism of Clostridium thermosuccinogenes.</title>
        <authorList>
            <person name="Koendjbiharie J.G."/>
            <person name="van Kranenburg R."/>
        </authorList>
    </citation>
    <scope>NUCLEOTIDE SEQUENCE [LARGE SCALE GENOMIC DNA]</scope>
    <source>
        <strain evidence="1 2">DSM 5806</strain>
    </source>
</reference>
<proteinExistence type="predicted"/>
<dbReference type="PANTHER" id="PTHR40056">
    <property type="entry name" value="HYPOTHETICAL CYTOSOLIC PROTEIN"/>
    <property type="match status" value="1"/>
</dbReference>
<dbReference type="SUPFAM" id="SSF46955">
    <property type="entry name" value="Putative DNA-binding domain"/>
    <property type="match status" value="1"/>
</dbReference>
<evidence type="ECO:0000313" key="2">
    <source>
        <dbReference type="Proteomes" id="UP000236151"/>
    </source>
</evidence>
<gene>
    <name evidence="1" type="ORF">CDQ84_03320</name>
</gene>